<name>A0ABW4V8F9_9MICO</name>
<feature type="domain" description="Transposase Helix-turn-helix" evidence="4">
    <location>
        <begin position="38"/>
        <end position="82"/>
    </location>
</feature>
<dbReference type="Proteomes" id="UP001597338">
    <property type="component" value="Unassembled WGS sequence"/>
</dbReference>
<evidence type="ECO:0000259" key="4">
    <source>
        <dbReference type="Pfam" id="PF13613"/>
    </source>
</evidence>
<dbReference type="EMBL" id="JBHUHF010000001">
    <property type="protein sequence ID" value="MFD2028451.1"/>
    <property type="molecule type" value="Genomic_DNA"/>
</dbReference>
<sequence length="263" mass="29139">MPYHSTCGLSPAQTSELIGRVHQVHAARPDEQRYDFEMPVDQAVVMVLVMVRHNLAQQVTADLHGVSQSTVSRIYRYLLPILGMVTMMDRARLTDALASGVVLIDGTPVPTGNRTATGKENFNGKHRKQALNVQVAARPDGTLTDVSDPVPGRRHDSVALDLVGWGYQIRAATDHNPQLAVFGDSAYSRHTDWTPLKKPKDVERTPEDIAFNRAVASFRAPVERAIGLLKQWKTLATGYRGRLSELPTVIHVIVNLEFYRLAS</sequence>
<keyword evidence="8" id="KW-1185">Reference proteome</keyword>
<evidence type="ECO:0000256" key="2">
    <source>
        <dbReference type="ARBA" id="ARBA00022723"/>
    </source>
</evidence>
<dbReference type="InterPro" id="IPR027805">
    <property type="entry name" value="Transposase_HTH_dom"/>
</dbReference>
<reference evidence="5" key="1">
    <citation type="journal article" date="2014" name="Int. J. Syst. Evol. Microbiol.">
        <title>Complete genome of a new Firmicutes species belonging to the dominant human colonic microbiota ('Ruminococcus bicirculans') reveals two chromosomes and a selective capacity to utilize plant glucans.</title>
        <authorList>
            <consortium name="NISC Comparative Sequencing Program"/>
            <person name="Wegmann U."/>
            <person name="Louis P."/>
            <person name="Goesmann A."/>
            <person name="Henrissat B."/>
            <person name="Duncan S.H."/>
            <person name="Flint H.J."/>
        </authorList>
    </citation>
    <scope>NUCLEOTIDE SEQUENCE</scope>
    <source>
        <strain evidence="5">CCM 7043</strain>
    </source>
</reference>
<evidence type="ECO:0000259" key="3">
    <source>
        <dbReference type="Pfam" id="PF13359"/>
    </source>
</evidence>
<evidence type="ECO:0000313" key="5">
    <source>
        <dbReference type="EMBL" id="MFD2026126.1"/>
    </source>
</evidence>
<dbReference type="EMBL" id="JBHUHF010000001">
    <property type="protein sequence ID" value="MFD2028594.1"/>
    <property type="molecule type" value="Genomic_DNA"/>
</dbReference>
<dbReference type="RefSeq" id="WP_377197979.1">
    <property type="nucleotide sequence ID" value="NZ_JBHUHF010000001.1"/>
</dbReference>
<evidence type="ECO:0000256" key="1">
    <source>
        <dbReference type="ARBA" id="ARBA00001968"/>
    </source>
</evidence>
<comment type="cofactor">
    <cofactor evidence="1">
        <name>a divalent metal cation</name>
        <dbReference type="ChEBI" id="CHEBI:60240"/>
    </cofactor>
</comment>
<protein>
    <submittedName>
        <fullName evidence="5">Transposase family protein</fullName>
    </submittedName>
</protein>
<organism evidence="5 8">
    <name type="scientific">Promicromonospora aerolata</name>
    <dbReference type="NCBI Taxonomy" id="195749"/>
    <lineage>
        <taxon>Bacteria</taxon>
        <taxon>Bacillati</taxon>
        <taxon>Actinomycetota</taxon>
        <taxon>Actinomycetes</taxon>
        <taxon>Micrococcales</taxon>
        <taxon>Promicromonosporaceae</taxon>
        <taxon>Promicromonospora</taxon>
    </lineage>
</organism>
<comment type="caution">
    <text evidence="5">The sequence shown here is derived from an EMBL/GenBank/DDBJ whole genome shotgun (WGS) entry which is preliminary data.</text>
</comment>
<reference evidence="8" key="2">
    <citation type="journal article" date="2019" name="Int. J. Syst. Evol. Microbiol.">
        <title>The Global Catalogue of Microorganisms (GCM) 10K type strain sequencing project: providing services to taxonomists for standard genome sequencing and annotation.</title>
        <authorList>
            <consortium name="The Broad Institute Genomics Platform"/>
            <consortium name="The Broad Institute Genome Sequencing Center for Infectious Disease"/>
            <person name="Wu L."/>
            <person name="Ma J."/>
        </authorList>
    </citation>
    <scope>NUCLEOTIDE SEQUENCE [LARGE SCALE GENOMIC DNA]</scope>
    <source>
        <strain evidence="8">CCM 7043</strain>
    </source>
</reference>
<feature type="domain" description="DDE Tnp4" evidence="3">
    <location>
        <begin position="104"/>
        <end position="255"/>
    </location>
</feature>
<evidence type="ECO:0000313" key="8">
    <source>
        <dbReference type="Proteomes" id="UP001597338"/>
    </source>
</evidence>
<proteinExistence type="predicted"/>
<keyword evidence="2" id="KW-0479">Metal-binding</keyword>
<gene>
    <name evidence="5" type="ORF">ACFSL2_11465</name>
    <name evidence="6" type="ORF">ACFSL2_23375</name>
    <name evidence="7" type="ORF">ACFSL2_24115</name>
</gene>
<accession>A0ABW4V8F9</accession>
<evidence type="ECO:0000313" key="6">
    <source>
        <dbReference type="EMBL" id="MFD2028451.1"/>
    </source>
</evidence>
<dbReference type="InterPro" id="IPR027806">
    <property type="entry name" value="HARBI1_dom"/>
</dbReference>
<dbReference type="EMBL" id="JBHUHF010000001">
    <property type="protein sequence ID" value="MFD2026126.1"/>
    <property type="molecule type" value="Genomic_DNA"/>
</dbReference>
<reference evidence="5" key="3">
    <citation type="submission" date="2024-09" db="EMBL/GenBank/DDBJ databases">
        <authorList>
            <person name="Sun Q."/>
            <person name="Mori K."/>
        </authorList>
    </citation>
    <scope>NUCLEOTIDE SEQUENCE</scope>
    <source>
        <strain evidence="5">CCM 7043</strain>
    </source>
</reference>
<dbReference type="Pfam" id="PF13613">
    <property type="entry name" value="HTH_Tnp_4"/>
    <property type="match status" value="1"/>
</dbReference>
<evidence type="ECO:0000313" key="7">
    <source>
        <dbReference type="EMBL" id="MFD2028594.1"/>
    </source>
</evidence>
<dbReference type="Pfam" id="PF13359">
    <property type="entry name" value="DDE_Tnp_4"/>
    <property type="match status" value="1"/>
</dbReference>